<gene>
    <name evidence="1" type="ORF">UFOVP753_1</name>
</gene>
<name>A0A6J7X4C3_9CAUD</name>
<dbReference type="EMBL" id="LR798352">
    <property type="protein sequence ID" value="CAB5225749.1"/>
    <property type="molecule type" value="Genomic_DNA"/>
</dbReference>
<protein>
    <submittedName>
        <fullName evidence="1">Uncharacterized protein</fullName>
    </submittedName>
</protein>
<accession>A0A6J7X4C3</accession>
<sequence>FFAAEIGQGYYIDFDITVFPELQEDMKELSGILSQSWWITPNEKRAAMRYDTSNDPVMDEIFIPAGYLPIDELTMLQDPTSAQQQGDYNIPPVK</sequence>
<proteinExistence type="predicted"/>
<feature type="non-terminal residue" evidence="1">
    <location>
        <position position="1"/>
    </location>
</feature>
<organism evidence="1">
    <name type="scientific">uncultured Caudovirales phage</name>
    <dbReference type="NCBI Taxonomy" id="2100421"/>
    <lineage>
        <taxon>Viruses</taxon>
        <taxon>Duplodnaviria</taxon>
        <taxon>Heunggongvirae</taxon>
        <taxon>Uroviricota</taxon>
        <taxon>Caudoviricetes</taxon>
        <taxon>Peduoviridae</taxon>
        <taxon>Maltschvirus</taxon>
        <taxon>Maltschvirus maltsch</taxon>
    </lineage>
</organism>
<evidence type="ECO:0000313" key="1">
    <source>
        <dbReference type="EMBL" id="CAB5225749.1"/>
    </source>
</evidence>
<reference evidence="1" key="1">
    <citation type="submission" date="2020-05" db="EMBL/GenBank/DDBJ databases">
        <authorList>
            <person name="Chiriac C."/>
            <person name="Salcher M."/>
            <person name="Ghai R."/>
            <person name="Kavagutti S V."/>
        </authorList>
    </citation>
    <scope>NUCLEOTIDE SEQUENCE</scope>
</reference>